<comment type="caution">
    <text evidence="2">The sequence shown here is derived from an EMBL/GenBank/DDBJ whole genome shotgun (WGS) entry which is preliminary data.</text>
</comment>
<dbReference type="EMBL" id="JAAAJA010000378">
    <property type="protein sequence ID" value="KAG0254891.1"/>
    <property type="molecule type" value="Genomic_DNA"/>
</dbReference>
<accession>A0A9P6PXA2</accession>
<protein>
    <submittedName>
        <fullName evidence="2">Uncharacterized protein</fullName>
    </submittedName>
</protein>
<evidence type="ECO:0000313" key="2">
    <source>
        <dbReference type="EMBL" id="KAG0254891.1"/>
    </source>
</evidence>
<dbReference type="OrthoDB" id="2345678at2759"/>
<name>A0A9P6PXA2_9FUNG</name>
<evidence type="ECO:0000313" key="3">
    <source>
        <dbReference type="Proteomes" id="UP000726737"/>
    </source>
</evidence>
<keyword evidence="1" id="KW-0732">Signal</keyword>
<dbReference type="AlphaFoldDB" id="A0A9P6PXA2"/>
<reference evidence="2" key="1">
    <citation type="journal article" date="2020" name="Fungal Divers.">
        <title>Resolving the Mortierellaceae phylogeny through synthesis of multi-gene phylogenetics and phylogenomics.</title>
        <authorList>
            <person name="Vandepol N."/>
            <person name="Liber J."/>
            <person name="Desiro A."/>
            <person name="Na H."/>
            <person name="Kennedy M."/>
            <person name="Barry K."/>
            <person name="Grigoriev I.V."/>
            <person name="Miller A.N."/>
            <person name="O'Donnell K."/>
            <person name="Stajich J.E."/>
            <person name="Bonito G."/>
        </authorList>
    </citation>
    <scope>NUCLEOTIDE SEQUENCE</scope>
    <source>
        <strain evidence="2">KOD948</strain>
    </source>
</reference>
<proteinExistence type="predicted"/>
<feature type="signal peptide" evidence="1">
    <location>
        <begin position="1"/>
        <end position="34"/>
    </location>
</feature>
<evidence type="ECO:0000256" key="1">
    <source>
        <dbReference type="SAM" id="SignalP"/>
    </source>
</evidence>
<keyword evidence="3" id="KW-1185">Reference proteome</keyword>
<organism evidence="2 3">
    <name type="scientific">Mortierella polycephala</name>
    <dbReference type="NCBI Taxonomy" id="41804"/>
    <lineage>
        <taxon>Eukaryota</taxon>
        <taxon>Fungi</taxon>
        <taxon>Fungi incertae sedis</taxon>
        <taxon>Mucoromycota</taxon>
        <taxon>Mortierellomycotina</taxon>
        <taxon>Mortierellomycetes</taxon>
        <taxon>Mortierellales</taxon>
        <taxon>Mortierellaceae</taxon>
        <taxon>Mortierella</taxon>
    </lineage>
</organism>
<sequence>MFRKSTKSTLPSPSWTKGLKLFILAIAITSSVLSAPVSIEQVQNVTAIEDRAIGFSTVYTIISKAYEIYQMIQNERSKTAIAARGLLANVEFSGGTSLGVCYYGNGGGACSWLSNGHKGLGKCWKSGTNAMRSKSMKSGFRNNKIEVYANQQALCIDHLSFSYGPGNVHPHDEKIVVTGDMTYECGHPWTYNGQWTGDYQHKCMFIGNVEWLQFKNTYTFDVERMRTFSSNMAAGVHNDPSKGYDAMQDMCKGITSWKRDDLPGTNDKCGSFDETWQTSQQPMKRSADEDLITIKRVRISDEEHAANLKQNPNYVGRPPVGGYVEVHSSQ</sequence>
<feature type="chain" id="PRO_5040275971" evidence="1">
    <location>
        <begin position="35"/>
        <end position="330"/>
    </location>
</feature>
<gene>
    <name evidence="2" type="ORF">BG011_005452</name>
</gene>
<dbReference type="Proteomes" id="UP000726737">
    <property type="component" value="Unassembled WGS sequence"/>
</dbReference>